<evidence type="ECO:0000256" key="3">
    <source>
        <dbReference type="ARBA" id="ARBA00022691"/>
    </source>
</evidence>
<evidence type="ECO:0000313" key="9">
    <source>
        <dbReference type="EMBL" id="PSK83851.1"/>
    </source>
</evidence>
<dbReference type="InterPro" id="IPR023404">
    <property type="entry name" value="rSAM_horseshoe"/>
</dbReference>
<keyword evidence="3" id="KW-0949">S-adenosyl-L-methionine</keyword>
<comment type="caution">
    <text evidence="9">The sequence shown here is derived from an EMBL/GenBank/DDBJ whole genome shotgun (WGS) entry which is preliminary data.</text>
</comment>
<dbReference type="CDD" id="cd01335">
    <property type="entry name" value="Radical_SAM"/>
    <property type="match status" value="1"/>
</dbReference>
<sequence>MRADAHSNRNFPWGHQRRYNDFPTFFRRKFNERVQKISIDAGFTCPNRDGNRGTRGCTYCNNKTFKPTYCNLENSVSSQLEKGVAFFRKKYDSIKFLAYFQAYSNTYAPIEDLRKLYEEALAYPGVIGLVIATRPDCLDNEVLDYLQALSEKHYVMVELGIESVHNDTLKAINRGHAWEESVRALEETSKRGIHNCAHMILGLPGESRDNLLQQADIISRLPVENLKLHQLQIHKGTVMAKQYADTPEMFHLFSVDEYQELVVDYLERLNPEIIVERFVSSAPPEMLIAPRWGLKNFEFVAKVEKRLEERNTWQGRLFQKL</sequence>
<dbReference type="InterPro" id="IPR005911">
    <property type="entry name" value="YhcC-like"/>
</dbReference>
<keyword evidence="2" id="KW-0004">4Fe-4S</keyword>
<evidence type="ECO:0000256" key="4">
    <source>
        <dbReference type="ARBA" id="ARBA00022723"/>
    </source>
</evidence>
<dbReference type="OrthoDB" id="9801689at2"/>
<dbReference type="SUPFAM" id="SSF102114">
    <property type="entry name" value="Radical SAM enzymes"/>
    <property type="match status" value="1"/>
</dbReference>
<dbReference type="InterPro" id="IPR058240">
    <property type="entry name" value="rSAM_sf"/>
</dbReference>
<dbReference type="NCBIfam" id="TIGR01212">
    <property type="entry name" value="TIGR01212 family radical SAM protein"/>
    <property type="match status" value="1"/>
</dbReference>
<keyword evidence="11" id="KW-1185">Reference proteome</keyword>
<dbReference type="InterPro" id="IPR039661">
    <property type="entry name" value="ELP3"/>
</dbReference>
<evidence type="ECO:0000256" key="6">
    <source>
        <dbReference type="ARBA" id="ARBA00023014"/>
    </source>
</evidence>
<evidence type="ECO:0000256" key="2">
    <source>
        <dbReference type="ARBA" id="ARBA00022485"/>
    </source>
</evidence>
<dbReference type="PROSITE" id="PS51918">
    <property type="entry name" value="RADICAL_SAM"/>
    <property type="match status" value="1"/>
</dbReference>
<gene>
    <name evidence="9" type="ORF">CLV93_103267</name>
    <name evidence="8" type="ORF">JCM18694_36380</name>
</gene>
<evidence type="ECO:0000259" key="7">
    <source>
        <dbReference type="PROSITE" id="PS51918"/>
    </source>
</evidence>
<dbReference type="Proteomes" id="UP000396862">
    <property type="component" value="Unassembled WGS sequence"/>
</dbReference>
<dbReference type="RefSeq" id="WP_106541678.1">
    <property type="nucleotide sequence ID" value="NZ_BLAU01000001.1"/>
</dbReference>
<dbReference type="Pfam" id="PF16199">
    <property type="entry name" value="Radical_SAM_C"/>
    <property type="match status" value="1"/>
</dbReference>
<organism evidence="9 10">
    <name type="scientific">Prolixibacter denitrificans</name>
    <dbReference type="NCBI Taxonomy" id="1541063"/>
    <lineage>
        <taxon>Bacteria</taxon>
        <taxon>Pseudomonadati</taxon>
        <taxon>Bacteroidota</taxon>
        <taxon>Bacteroidia</taxon>
        <taxon>Marinilabiliales</taxon>
        <taxon>Prolixibacteraceae</taxon>
        <taxon>Prolixibacter</taxon>
    </lineage>
</organism>
<dbReference type="Pfam" id="PF04055">
    <property type="entry name" value="Radical_SAM"/>
    <property type="match status" value="1"/>
</dbReference>
<accession>A0A2P8CFT9</accession>
<dbReference type="PANTHER" id="PTHR11135:SF1">
    <property type="entry name" value="PROTEIN YHCC"/>
    <property type="match status" value="1"/>
</dbReference>
<dbReference type="GO" id="GO:0003824">
    <property type="term" value="F:catalytic activity"/>
    <property type="evidence" value="ECO:0007669"/>
    <property type="project" value="InterPro"/>
</dbReference>
<dbReference type="GO" id="GO:0046872">
    <property type="term" value="F:metal ion binding"/>
    <property type="evidence" value="ECO:0007669"/>
    <property type="project" value="UniProtKB-KW"/>
</dbReference>
<name>A0A2P8CFT9_9BACT</name>
<dbReference type="EMBL" id="BLAU01000001">
    <property type="protein sequence ID" value="GET23392.1"/>
    <property type="molecule type" value="Genomic_DNA"/>
</dbReference>
<comment type="cofactor">
    <cofactor evidence="1">
        <name>[4Fe-4S] cluster</name>
        <dbReference type="ChEBI" id="CHEBI:49883"/>
    </cofactor>
</comment>
<reference evidence="9 10" key="1">
    <citation type="submission" date="2018-03" db="EMBL/GenBank/DDBJ databases">
        <title>Genomic Encyclopedia of Archaeal and Bacterial Type Strains, Phase II (KMG-II): from individual species to whole genera.</title>
        <authorList>
            <person name="Goeker M."/>
        </authorList>
    </citation>
    <scope>NUCLEOTIDE SEQUENCE [LARGE SCALE GENOMIC DNA]</scope>
    <source>
        <strain evidence="9 10">DSM 27267</strain>
    </source>
</reference>
<evidence type="ECO:0000313" key="8">
    <source>
        <dbReference type="EMBL" id="GET23392.1"/>
    </source>
</evidence>
<dbReference type="EMBL" id="PYGC01000003">
    <property type="protein sequence ID" value="PSK83851.1"/>
    <property type="molecule type" value="Genomic_DNA"/>
</dbReference>
<dbReference type="SFLD" id="SFLDS00029">
    <property type="entry name" value="Radical_SAM"/>
    <property type="match status" value="1"/>
</dbReference>
<dbReference type="GO" id="GO:0051539">
    <property type="term" value="F:4 iron, 4 sulfur cluster binding"/>
    <property type="evidence" value="ECO:0007669"/>
    <property type="project" value="UniProtKB-KW"/>
</dbReference>
<protein>
    <submittedName>
        <fullName evidence="8">TIGR01212 family radical SAM protein</fullName>
    </submittedName>
</protein>
<keyword evidence="6" id="KW-0411">Iron-sulfur</keyword>
<dbReference type="PANTHER" id="PTHR11135">
    <property type="entry name" value="HISTONE ACETYLTRANSFERASE-RELATED"/>
    <property type="match status" value="1"/>
</dbReference>
<dbReference type="SFLD" id="SFLDG01086">
    <property type="entry name" value="elongater_protein-like"/>
    <property type="match status" value="1"/>
</dbReference>
<dbReference type="InterPro" id="IPR032432">
    <property type="entry name" value="Radical_SAM_C"/>
</dbReference>
<dbReference type="InterPro" id="IPR006638">
    <property type="entry name" value="Elp3/MiaA/NifB-like_rSAM"/>
</dbReference>
<evidence type="ECO:0000256" key="1">
    <source>
        <dbReference type="ARBA" id="ARBA00001966"/>
    </source>
</evidence>
<evidence type="ECO:0000256" key="5">
    <source>
        <dbReference type="ARBA" id="ARBA00023004"/>
    </source>
</evidence>
<feature type="domain" description="Radical SAM core" evidence="7">
    <location>
        <begin position="29"/>
        <end position="268"/>
    </location>
</feature>
<reference evidence="8 11" key="2">
    <citation type="submission" date="2019-10" db="EMBL/GenBank/DDBJ databases">
        <title>Prolixibacter strains distinguished by the presence of nitrate reductase genes were adept at nitrate-dependent anaerobic corrosion of metallic iron and carbon steel.</title>
        <authorList>
            <person name="Iino T."/>
            <person name="Shono N."/>
            <person name="Ito K."/>
            <person name="Nakamura R."/>
            <person name="Sueoka K."/>
            <person name="Harayama S."/>
            <person name="Ohkuma M."/>
        </authorList>
    </citation>
    <scope>NUCLEOTIDE SEQUENCE [LARGE SCALE GENOMIC DNA]</scope>
    <source>
        <strain evidence="8 11">MIC1-1</strain>
    </source>
</reference>
<dbReference type="InterPro" id="IPR007197">
    <property type="entry name" value="rSAM"/>
</dbReference>
<dbReference type="Proteomes" id="UP000240621">
    <property type="component" value="Unassembled WGS sequence"/>
</dbReference>
<dbReference type="SMART" id="SM00729">
    <property type="entry name" value="Elp3"/>
    <property type="match status" value="1"/>
</dbReference>
<keyword evidence="4" id="KW-0479">Metal-binding</keyword>
<dbReference type="AlphaFoldDB" id="A0A2P8CFT9"/>
<evidence type="ECO:0000313" key="11">
    <source>
        <dbReference type="Proteomes" id="UP000396862"/>
    </source>
</evidence>
<proteinExistence type="predicted"/>
<evidence type="ECO:0000313" key="10">
    <source>
        <dbReference type="Proteomes" id="UP000240621"/>
    </source>
</evidence>
<dbReference type="SFLD" id="SFLDG01091">
    <property type="entry name" value="uncharacterized_CHP01210-like"/>
    <property type="match status" value="1"/>
</dbReference>
<keyword evidence="5" id="KW-0408">Iron</keyword>
<dbReference type="Gene3D" id="3.80.30.20">
    <property type="entry name" value="tm_1862 like domain"/>
    <property type="match status" value="1"/>
</dbReference>